<dbReference type="EMBL" id="CAJVQB010145031">
    <property type="protein sequence ID" value="CAG8855013.1"/>
    <property type="molecule type" value="Genomic_DNA"/>
</dbReference>
<dbReference type="Proteomes" id="UP000789901">
    <property type="component" value="Unassembled WGS sequence"/>
</dbReference>
<proteinExistence type="predicted"/>
<protein>
    <submittedName>
        <fullName evidence="1">45036_t:CDS:1</fullName>
    </submittedName>
</protein>
<keyword evidence="2" id="KW-1185">Reference proteome</keyword>
<evidence type="ECO:0000313" key="2">
    <source>
        <dbReference type="Proteomes" id="UP000789901"/>
    </source>
</evidence>
<organism evidence="1 2">
    <name type="scientific">Gigaspora margarita</name>
    <dbReference type="NCBI Taxonomy" id="4874"/>
    <lineage>
        <taxon>Eukaryota</taxon>
        <taxon>Fungi</taxon>
        <taxon>Fungi incertae sedis</taxon>
        <taxon>Mucoromycota</taxon>
        <taxon>Glomeromycotina</taxon>
        <taxon>Glomeromycetes</taxon>
        <taxon>Diversisporales</taxon>
        <taxon>Gigasporaceae</taxon>
        <taxon>Gigaspora</taxon>
    </lineage>
</organism>
<sequence>EQELTSSNCKGSECEGYKLTLKTAQEIKENKNLNYFILRNNIDIRNKQTNAYLTGELKPYQNKLLTTIIHRAE</sequence>
<feature type="non-terminal residue" evidence="1">
    <location>
        <position position="73"/>
    </location>
</feature>
<reference evidence="1 2" key="1">
    <citation type="submission" date="2021-06" db="EMBL/GenBank/DDBJ databases">
        <authorList>
            <person name="Kallberg Y."/>
            <person name="Tangrot J."/>
            <person name="Rosling A."/>
        </authorList>
    </citation>
    <scope>NUCLEOTIDE SEQUENCE [LARGE SCALE GENOMIC DNA]</scope>
    <source>
        <strain evidence="1 2">120-4 pot B 10/14</strain>
    </source>
</reference>
<accession>A0ABN7XKY4</accession>
<feature type="non-terminal residue" evidence="1">
    <location>
        <position position="1"/>
    </location>
</feature>
<evidence type="ECO:0000313" key="1">
    <source>
        <dbReference type="EMBL" id="CAG8855013.1"/>
    </source>
</evidence>
<name>A0ABN7XKY4_GIGMA</name>
<comment type="caution">
    <text evidence="1">The sequence shown here is derived from an EMBL/GenBank/DDBJ whole genome shotgun (WGS) entry which is preliminary data.</text>
</comment>
<gene>
    <name evidence="1" type="ORF">GMARGA_LOCUS43834</name>
</gene>